<sequence length="117" mass="12675">MKPLFALLLAAGVATTAQAGCRRGGVEWIVGGTAPVDCDQPTAERGAEVRPRAATASTISTASQRQRDQERRLILVQELAQEEQRLPRSADADSALRTRDNIAALKRELARLNVAQR</sequence>
<name>A0ABW7EGN6_9BURK</name>
<evidence type="ECO:0000256" key="1">
    <source>
        <dbReference type="SAM" id="MobiDB-lite"/>
    </source>
</evidence>
<evidence type="ECO:0008006" key="5">
    <source>
        <dbReference type="Google" id="ProtNLM"/>
    </source>
</evidence>
<evidence type="ECO:0000313" key="3">
    <source>
        <dbReference type="EMBL" id="MFG6412617.1"/>
    </source>
</evidence>
<dbReference type="EMBL" id="JBIGHY010000001">
    <property type="protein sequence ID" value="MFG6412617.1"/>
    <property type="molecule type" value="Genomic_DNA"/>
</dbReference>
<dbReference type="RefSeq" id="WP_394468719.1">
    <property type="nucleotide sequence ID" value="NZ_JBIGHY010000001.1"/>
</dbReference>
<reference evidence="3 4" key="1">
    <citation type="submission" date="2024-09" db="EMBL/GenBank/DDBJ databases">
        <title>Novel species of the genus Pelomonas and Roseateles isolated from streams.</title>
        <authorList>
            <person name="Lu H."/>
        </authorList>
    </citation>
    <scope>NUCLEOTIDE SEQUENCE [LARGE SCALE GENOMIC DNA]</scope>
    <source>
        <strain evidence="3 4">DC23W</strain>
    </source>
</reference>
<feature type="signal peptide" evidence="2">
    <location>
        <begin position="1"/>
        <end position="19"/>
    </location>
</feature>
<accession>A0ABW7EGN6</accession>
<dbReference type="Proteomes" id="UP001606300">
    <property type="component" value="Unassembled WGS sequence"/>
</dbReference>
<proteinExistence type="predicted"/>
<comment type="caution">
    <text evidence="3">The sequence shown here is derived from an EMBL/GenBank/DDBJ whole genome shotgun (WGS) entry which is preliminary data.</text>
</comment>
<feature type="compositionally biased region" description="Low complexity" evidence="1">
    <location>
        <begin position="53"/>
        <end position="63"/>
    </location>
</feature>
<keyword evidence="2" id="KW-0732">Signal</keyword>
<feature type="chain" id="PRO_5046952790" description="DUF4124 domain-containing protein" evidence="2">
    <location>
        <begin position="20"/>
        <end position="117"/>
    </location>
</feature>
<evidence type="ECO:0000313" key="4">
    <source>
        <dbReference type="Proteomes" id="UP001606300"/>
    </source>
</evidence>
<feature type="region of interest" description="Disordered" evidence="1">
    <location>
        <begin position="41"/>
        <end position="67"/>
    </location>
</feature>
<evidence type="ECO:0000256" key="2">
    <source>
        <dbReference type="SAM" id="SignalP"/>
    </source>
</evidence>
<keyword evidence="4" id="KW-1185">Reference proteome</keyword>
<protein>
    <recommendedName>
        <fullName evidence="5">DUF4124 domain-containing protein</fullName>
    </recommendedName>
</protein>
<organism evidence="3 4">
    <name type="scientific">Pelomonas dachongensis</name>
    <dbReference type="NCBI Taxonomy" id="3299029"/>
    <lineage>
        <taxon>Bacteria</taxon>
        <taxon>Pseudomonadati</taxon>
        <taxon>Pseudomonadota</taxon>
        <taxon>Betaproteobacteria</taxon>
        <taxon>Burkholderiales</taxon>
        <taxon>Sphaerotilaceae</taxon>
        <taxon>Roseateles</taxon>
    </lineage>
</organism>
<gene>
    <name evidence="3" type="ORF">ACG02S_01755</name>
</gene>